<feature type="compositionally biased region" description="Polar residues" evidence="1">
    <location>
        <begin position="17"/>
        <end position="27"/>
    </location>
</feature>
<gene>
    <name evidence="2" type="ORF">O181_049318</name>
</gene>
<name>A0A9Q3HLA6_9BASI</name>
<dbReference type="Proteomes" id="UP000765509">
    <property type="component" value="Unassembled WGS sequence"/>
</dbReference>
<sequence>MDIKTPIKPLIKKKNQKSPSNQLKPMNKQNDINVVGSIWCLANTCLQKTKINEIVETEDHNDKEGESHSEKDTEESETCESDKSNIISSQMRNIDLIYQVLDVKLNLPQTRTSNAFPTIIIDAKLHRAKPGKGMGYTSRKSSIRIFMLNNKEERVNLNTGEYFTCVGKNYLQTLVPDWENQLIPKQGVKFSSVSESMKNLGIIDFTFILPHPN</sequence>
<feature type="region of interest" description="Disordered" evidence="1">
    <location>
        <begin position="1"/>
        <end position="27"/>
    </location>
</feature>
<organism evidence="2 3">
    <name type="scientific">Austropuccinia psidii MF-1</name>
    <dbReference type="NCBI Taxonomy" id="1389203"/>
    <lineage>
        <taxon>Eukaryota</taxon>
        <taxon>Fungi</taxon>
        <taxon>Dikarya</taxon>
        <taxon>Basidiomycota</taxon>
        <taxon>Pucciniomycotina</taxon>
        <taxon>Pucciniomycetes</taxon>
        <taxon>Pucciniales</taxon>
        <taxon>Sphaerophragmiaceae</taxon>
        <taxon>Austropuccinia</taxon>
    </lineage>
</organism>
<feature type="compositionally biased region" description="Basic and acidic residues" evidence="1">
    <location>
        <begin position="56"/>
        <end position="71"/>
    </location>
</feature>
<feature type="region of interest" description="Disordered" evidence="1">
    <location>
        <begin position="56"/>
        <end position="84"/>
    </location>
</feature>
<accession>A0A9Q3HLA6</accession>
<comment type="caution">
    <text evidence="2">The sequence shown here is derived from an EMBL/GenBank/DDBJ whole genome shotgun (WGS) entry which is preliminary data.</text>
</comment>
<dbReference type="AlphaFoldDB" id="A0A9Q3HLA6"/>
<reference evidence="2" key="1">
    <citation type="submission" date="2021-03" db="EMBL/GenBank/DDBJ databases">
        <title>Draft genome sequence of rust myrtle Austropuccinia psidii MF-1, a brazilian biotype.</title>
        <authorList>
            <person name="Quecine M.C."/>
            <person name="Pachon D.M.R."/>
            <person name="Bonatelli M.L."/>
            <person name="Correr F.H."/>
            <person name="Franceschini L.M."/>
            <person name="Leite T.F."/>
            <person name="Margarido G.R.A."/>
            <person name="Almeida C.A."/>
            <person name="Ferrarezi J.A."/>
            <person name="Labate C.A."/>
        </authorList>
    </citation>
    <scope>NUCLEOTIDE SEQUENCE</scope>
    <source>
        <strain evidence="2">MF-1</strain>
    </source>
</reference>
<evidence type="ECO:0000313" key="3">
    <source>
        <dbReference type="Proteomes" id="UP000765509"/>
    </source>
</evidence>
<proteinExistence type="predicted"/>
<dbReference type="EMBL" id="AVOT02021036">
    <property type="protein sequence ID" value="MBW0509603.1"/>
    <property type="molecule type" value="Genomic_DNA"/>
</dbReference>
<keyword evidence="3" id="KW-1185">Reference proteome</keyword>
<protein>
    <submittedName>
        <fullName evidence="2">Uncharacterized protein</fullName>
    </submittedName>
</protein>
<evidence type="ECO:0000313" key="2">
    <source>
        <dbReference type="EMBL" id="MBW0509603.1"/>
    </source>
</evidence>
<evidence type="ECO:0000256" key="1">
    <source>
        <dbReference type="SAM" id="MobiDB-lite"/>
    </source>
</evidence>